<accession>A0AAN7RJ09</accession>
<feature type="non-terminal residue" evidence="1">
    <location>
        <position position="1"/>
    </location>
</feature>
<comment type="caution">
    <text evidence="1">The sequence shown here is derived from an EMBL/GenBank/DDBJ whole genome shotgun (WGS) entry which is preliminary data.</text>
</comment>
<sequence>QKESESSEKWLPFHFYLHSSSCSLPQCASFNSQMLVVKDLSRLDNAIRPAIKDALQLPIRSHASSSAACAARSASVSHLELTAIRRNVHAITIGRHSKEDPNVLEELDSRVASINKIRENMTVLIFSHYTAMILS</sequence>
<evidence type="ECO:0000313" key="2">
    <source>
        <dbReference type="Proteomes" id="UP001346149"/>
    </source>
</evidence>
<dbReference type="Proteomes" id="UP001346149">
    <property type="component" value="Unassembled WGS sequence"/>
</dbReference>
<gene>
    <name evidence="1" type="ORF">SAY86_025436</name>
</gene>
<reference evidence="1 2" key="1">
    <citation type="journal article" date="2023" name="Hortic Res">
        <title>Pangenome of water caltrop reveals structural variations and asymmetric subgenome divergence after allopolyploidization.</title>
        <authorList>
            <person name="Zhang X."/>
            <person name="Chen Y."/>
            <person name="Wang L."/>
            <person name="Yuan Y."/>
            <person name="Fang M."/>
            <person name="Shi L."/>
            <person name="Lu R."/>
            <person name="Comes H.P."/>
            <person name="Ma Y."/>
            <person name="Chen Y."/>
            <person name="Huang G."/>
            <person name="Zhou Y."/>
            <person name="Zheng Z."/>
            <person name="Qiu Y."/>
        </authorList>
    </citation>
    <scope>NUCLEOTIDE SEQUENCE [LARGE SCALE GENOMIC DNA]</scope>
    <source>
        <strain evidence="1">F231</strain>
    </source>
</reference>
<name>A0AAN7RJ09_TRANT</name>
<organism evidence="1 2">
    <name type="scientific">Trapa natans</name>
    <name type="common">Water chestnut</name>
    <dbReference type="NCBI Taxonomy" id="22666"/>
    <lineage>
        <taxon>Eukaryota</taxon>
        <taxon>Viridiplantae</taxon>
        <taxon>Streptophyta</taxon>
        <taxon>Embryophyta</taxon>
        <taxon>Tracheophyta</taxon>
        <taxon>Spermatophyta</taxon>
        <taxon>Magnoliopsida</taxon>
        <taxon>eudicotyledons</taxon>
        <taxon>Gunneridae</taxon>
        <taxon>Pentapetalae</taxon>
        <taxon>rosids</taxon>
        <taxon>malvids</taxon>
        <taxon>Myrtales</taxon>
        <taxon>Lythraceae</taxon>
        <taxon>Trapa</taxon>
    </lineage>
</organism>
<keyword evidence="2" id="KW-1185">Reference proteome</keyword>
<evidence type="ECO:0000313" key="1">
    <source>
        <dbReference type="EMBL" id="KAK4800071.1"/>
    </source>
</evidence>
<protein>
    <submittedName>
        <fullName evidence="1">Uncharacterized protein</fullName>
    </submittedName>
</protein>
<dbReference type="EMBL" id="JAXQNO010000004">
    <property type="protein sequence ID" value="KAK4800071.1"/>
    <property type="molecule type" value="Genomic_DNA"/>
</dbReference>
<proteinExistence type="predicted"/>
<dbReference type="AlphaFoldDB" id="A0AAN7RJ09"/>